<evidence type="ECO:0000313" key="2">
    <source>
        <dbReference type="EMBL" id="ODQ89598.1"/>
    </source>
</evidence>
<dbReference type="InterPro" id="IPR012340">
    <property type="entry name" value="NA-bd_OB-fold"/>
</dbReference>
<evidence type="ECO:0000259" key="1">
    <source>
        <dbReference type="Pfam" id="PF01796"/>
    </source>
</evidence>
<comment type="caution">
    <text evidence="2">The sequence shown here is derived from an EMBL/GenBank/DDBJ whole genome shotgun (WGS) entry which is preliminary data.</text>
</comment>
<evidence type="ECO:0000313" key="3">
    <source>
        <dbReference type="Proteomes" id="UP000094053"/>
    </source>
</evidence>
<protein>
    <recommendedName>
        <fullName evidence="1">ChsH2 C-terminal OB-fold domain-containing protein</fullName>
    </recommendedName>
</protein>
<dbReference type="RefSeq" id="WP_069414292.1">
    <property type="nucleotide sequence ID" value="NZ_JACKUL010000026.1"/>
</dbReference>
<accession>A0A1E3RIA7</accession>
<dbReference type="EMBL" id="MIHA01000009">
    <property type="protein sequence ID" value="ODQ89598.1"/>
    <property type="molecule type" value="Genomic_DNA"/>
</dbReference>
<reference evidence="3" key="1">
    <citation type="submission" date="2016-09" db="EMBL/GenBank/DDBJ databases">
        <authorList>
            <person name="Greninger A.L."/>
            <person name="Jerome K.R."/>
            <person name="Mcnair B."/>
            <person name="Wallis C."/>
            <person name="Fang F."/>
        </authorList>
    </citation>
    <scope>NUCLEOTIDE SEQUENCE [LARGE SCALE GENOMIC DNA]</scope>
    <source>
        <strain evidence="3">M6</strain>
    </source>
</reference>
<organism evidence="2 3">
    <name type="scientific">Mycolicibacterium flavescens</name>
    <name type="common">Mycobacterium flavescens</name>
    <dbReference type="NCBI Taxonomy" id="1776"/>
    <lineage>
        <taxon>Bacteria</taxon>
        <taxon>Bacillati</taxon>
        <taxon>Actinomycetota</taxon>
        <taxon>Actinomycetes</taxon>
        <taxon>Mycobacteriales</taxon>
        <taxon>Mycobacteriaceae</taxon>
        <taxon>Mycolicibacterium</taxon>
    </lineage>
</organism>
<keyword evidence="3" id="KW-1185">Reference proteome</keyword>
<sequence>MPLFPVQRDRLSAEFFDGAKRGEFLLVRDNETGEVLEPQFDVSVAPQRYTRFAAAGTGTVVSWSVLHQRAGDAVHRLPVGIVELDEGPWWWTSFPDADPDADLFGARVRVAFQTLGEGDAAEAIPYFVPA</sequence>
<dbReference type="Proteomes" id="UP000094053">
    <property type="component" value="Unassembled WGS sequence"/>
</dbReference>
<dbReference type="InterPro" id="IPR002878">
    <property type="entry name" value="ChsH2_C"/>
</dbReference>
<dbReference type="OrthoDB" id="4542282at2"/>
<dbReference type="STRING" id="1776.BHQ18_14395"/>
<proteinExistence type="predicted"/>
<dbReference type="SUPFAM" id="SSF50249">
    <property type="entry name" value="Nucleic acid-binding proteins"/>
    <property type="match status" value="1"/>
</dbReference>
<gene>
    <name evidence="2" type="ORF">BHQ18_14395</name>
</gene>
<name>A0A1E3RIA7_MYCFV</name>
<dbReference type="Pfam" id="PF01796">
    <property type="entry name" value="OB_ChsH2_C"/>
    <property type="match status" value="1"/>
</dbReference>
<dbReference type="AlphaFoldDB" id="A0A1E3RIA7"/>
<feature type="domain" description="ChsH2 C-terminal OB-fold" evidence="1">
    <location>
        <begin position="54"/>
        <end position="113"/>
    </location>
</feature>